<organism evidence="1 2">
    <name type="scientific">Coccomyxa subellipsoidea</name>
    <dbReference type="NCBI Taxonomy" id="248742"/>
    <lineage>
        <taxon>Eukaryota</taxon>
        <taxon>Viridiplantae</taxon>
        <taxon>Chlorophyta</taxon>
        <taxon>core chlorophytes</taxon>
        <taxon>Trebouxiophyceae</taxon>
        <taxon>Trebouxiophyceae incertae sedis</taxon>
        <taxon>Coccomyxaceae</taxon>
        <taxon>Coccomyxa</taxon>
    </lineage>
</organism>
<name>A0ABR2YCB7_9CHLO</name>
<dbReference type="Gene3D" id="3.40.30.10">
    <property type="entry name" value="Glutaredoxin"/>
    <property type="match status" value="1"/>
</dbReference>
<evidence type="ECO:0000313" key="1">
    <source>
        <dbReference type="EMBL" id="KAK9902059.1"/>
    </source>
</evidence>
<protein>
    <submittedName>
        <fullName evidence="1">Uncharacterized protein</fullName>
    </submittedName>
</protein>
<keyword evidence="2" id="KW-1185">Reference proteome</keyword>
<dbReference type="SUPFAM" id="SSF52833">
    <property type="entry name" value="Thioredoxin-like"/>
    <property type="match status" value="1"/>
</dbReference>
<gene>
    <name evidence="1" type="ORF">WJX75_002967</name>
</gene>
<dbReference type="InterPro" id="IPR036249">
    <property type="entry name" value="Thioredoxin-like_sf"/>
</dbReference>
<sequence length="230" mass="25054">MKETGVSAPVLSLWQAKPSSRSAIIFLTHFADLSSWELAQKLKKKLPELQARGVKVLAVGLGSVQNAREFARVLDFPLDLLYADSTGAMYRALGFSPGFAPDANVSPYLKLLPMLMGIGSPGTIQEVLRGYIGDRNAKPVFEGNTPFNVLGGGYQRPFELATLRLSNMVGILPKWSELCPPDESLLTQQGGSLLFQGEKVIFRHSDSGILKYTDLDALLDAVPAVYMLPQ</sequence>
<comment type="caution">
    <text evidence="1">The sequence shown here is derived from an EMBL/GenBank/DDBJ whole genome shotgun (WGS) entry which is preliminary data.</text>
</comment>
<accession>A0ABR2YCB7</accession>
<dbReference type="Proteomes" id="UP001491310">
    <property type="component" value="Unassembled WGS sequence"/>
</dbReference>
<dbReference type="EMBL" id="JALJOT010000016">
    <property type="protein sequence ID" value="KAK9902059.1"/>
    <property type="molecule type" value="Genomic_DNA"/>
</dbReference>
<evidence type="ECO:0000313" key="2">
    <source>
        <dbReference type="Proteomes" id="UP001491310"/>
    </source>
</evidence>
<reference evidence="1 2" key="1">
    <citation type="journal article" date="2024" name="Nat. Commun.">
        <title>Phylogenomics reveals the evolutionary origins of lichenization in chlorophyte algae.</title>
        <authorList>
            <person name="Puginier C."/>
            <person name="Libourel C."/>
            <person name="Otte J."/>
            <person name="Skaloud P."/>
            <person name="Haon M."/>
            <person name="Grisel S."/>
            <person name="Petersen M."/>
            <person name="Berrin J.G."/>
            <person name="Delaux P.M."/>
            <person name="Dal Grande F."/>
            <person name="Keller J."/>
        </authorList>
    </citation>
    <scope>NUCLEOTIDE SEQUENCE [LARGE SCALE GENOMIC DNA]</scope>
    <source>
        <strain evidence="1 2">SAG 216-7</strain>
    </source>
</reference>
<dbReference type="PANTHER" id="PTHR28630">
    <property type="match status" value="1"/>
</dbReference>
<dbReference type="PANTHER" id="PTHR28630:SF3">
    <property type="entry name" value="PEROXIREDOXIN-LIKE 2C"/>
    <property type="match status" value="1"/>
</dbReference>
<dbReference type="InterPro" id="IPR032801">
    <property type="entry name" value="PXL2A/B/C"/>
</dbReference>
<dbReference type="Pfam" id="PF13911">
    <property type="entry name" value="AhpC-TSA_2"/>
    <property type="match status" value="1"/>
</dbReference>
<proteinExistence type="predicted"/>